<evidence type="ECO:0000259" key="3">
    <source>
        <dbReference type="Pfam" id="PF18915"/>
    </source>
</evidence>
<organism evidence="4 5">
    <name type="scientific">Candidatus Buchananbacteria bacterium RIFCSPHIGHO2_01_FULL_39_14</name>
    <dbReference type="NCBI Taxonomy" id="1797532"/>
    <lineage>
        <taxon>Bacteria</taxon>
        <taxon>Candidatus Buchananiibacteriota</taxon>
    </lineage>
</organism>
<dbReference type="EMBL" id="MHIB01000009">
    <property type="protein sequence ID" value="OGY44908.1"/>
    <property type="molecule type" value="Genomic_DNA"/>
</dbReference>
<reference evidence="4 5" key="1">
    <citation type="journal article" date="2016" name="Nat. Commun.">
        <title>Thousands of microbial genomes shed light on interconnected biogeochemical processes in an aquifer system.</title>
        <authorList>
            <person name="Anantharaman K."/>
            <person name="Brown C.T."/>
            <person name="Hug L.A."/>
            <person name="Sharon I."/>
            <person name="Castelle C.J."/>
            <person name="Probst A.J."/>
            <person name="Thomas B.C."/>
            <person name="Singh A."/>
            <person name="Wilkins M.J."/>
            <person name="Karaoz U."/>
            <person name="Brodie E.L."/>
            <person name="Williams K.H."/>
            <person name="Hubbard S.S."/>
            <person name="Banfield J.F."/>
        </authorList>
    </citation>
    <scope>NUCLEOTIDE SEQUENCE [LARGE SCALE GENOMIC DNA]</scope>
</reference>
<dbReference type="Pfam" id="PF18915">
    <property type="entry name" value="DUF5667"/>
    <property type="match status" value="1"/>
</dbReference>
<feature type="region of interest" description="Disordered" evidence="1">
    <location>
        <begin position="254"/>
        <end position="291"/>
    </location>
</feature>
<evidence type="ECO:0000313" key="5">
    <source>
        <dbReference type="Proteomes" id="UP000178930"/>
    </source>
</evidence>
<accession>A0A1G1XXY1</accession>
<feature type="compositionally biased region" description="Polar residues" evidence="1">
    <location>
        <begin position="276"/>
        <end position="291"/>
    </location>
</feature>
<sequence length="291" mass="32249">MENNKVIKEFKNLKNQIYPRPEWVALSRDILLQQISHAAKTPENFHQPKAMDYVVAAAQIFRQSFFQPVVVMLLVFVSILSSSLMINAAFYSLPGEPLYRVKLALEETHLALTPGEEQKVELKIEFAQKRMAELDKVVAQADITPEEKKKKIEVLVREFKNNVSSVSDRLAKINESNKQSVNAAQKELTLKMAVTVEQKAQDLAKSIDEKTSGLEQENIEVKQIVAEAVETAQATSVSAQEIIDEAKAETEIKIEGQVQGVSTPDSEAGDSAGDVATSSDNGTETTQEFVN</sequence>
<evidence type="ECO:0000256" key="2">
    <source>
        <dbReference type="SAM" id="Phobius"/>
    </source>
</evidence>
<gene>
    <name evidence="4" type="ORF">A2729_03960</name>
</gene>
<name>A0A1G1XXY1_9BACT</name>
<comment type="caution">
    <text evidence="4">The sequence shown here is derived from an EMBL/GenBank/DDBJ whole genome shotgun (WGS) entry which is preliminary data.</text>
</comment>
<feature type="domain" description="DUF5667" evidence="3">
    <location>
        <begin position="93"/>
        <end position="183"/>
    </location>
</feature>
<feature type="transmembrane region" description="Helical" evidence="2">
    <location>
        <begin position="69"/>
        <end position="93"/>
    </location>
</feature>
<dbReference type="InterPro" id="IPR043725">
    <property type="entry name" value="DUF5667"/>
</dbReference>
<keyword evidence="2" id="KW-1133">Transmembrane helix</keyword>
<keyword evidence="2" id="KW-0812">Transmembrane</keyword>
<protein>
    <recommendedName>
        <fullName evidence="3">DUF5667 domain-containing protein</fullName>
    </recommendedName>
</protein>
<evidence type="ECO:0000256" key="1">
    <source>
        <dbReference type="SAM" id="MobiDB-lite"/>
    </source>
</evidence>
<evidence type="ECO:0000313" key="4">
    <source>
        <dbReference type="EMBL" id="OGY44908.1"/>
    </source>
</evidence>
<keyword evidence="2" id="KW-0472">Membrane</keyword>
<dbReference type="AlphaFoldDB" id="A0A1G1XXY1"/>
<proteinExistence type="predicted"/>
<dbReference type="STRING" id="1797532.A2729_03960"/>
<dbReference type="Proteomes" id="UP000178930">
    <property type="component" value="Unassembled WGS sequence"/>
</dbReference>